<protein>
    <submittedName>
        <fullName evidence="1">Uncharacterized protein</fullName>
    </submittedName>
</protein>
<evidence type="ECO:0000313" key="1">
    <source>
        <dbReference type="EMBL" id="ROW17083.1"/>
    </source>
</evidence>
<accession>A0A423XLN2</accession>
<proteinExistence type="predicted"/>
<dbReference type="OrthoDB" id="4392610at2759"/>
<comment type="caution">
    <text evidence="1">The sequence shown here is derived from an EMBL/GenBank/DDBJ whole genome shotgun (WGS) entry which is preliminary data.</text>
</comment>
<dbReference type="EMBL" id="LKEB01000003">
    <property type="protein sequence ID" value="ROW17083.1"/>
    <property type="molecule type" value="Genomic_DNA"/>
</dbReference>
<keyword evidence="2" id="KW-1185">Reference proteome</keyword>
<dbReference type="Proteomes" id="UP000285146">
    <property type="component" value="Unassembled WGS sequence"/>
</dbReference>
<organism evidence="1 2">
    <name type="scientific">Cytospora leucostoma</name>
    <dbReference type="NCBI Taxonomy" id="1230097"/>
    <lineage>
        <taxon>Eukaryota</taxon>
        <taxon>Fungi</taxon>
        <taxon>Dikarya</taxon>
        <taxon>Ascomycota</taxon>
        <taxon>Pezizomycotina</taxon>
        <taxon>Sordariomycetes</taxon>
        <taxon>Sordariomycetidae</taxon>
        <taxon>Diaporthales</taxon>
        <taxon>Cytosporaceae</taxon>
        <taxon>Cytospora</taxon>
    </lineage>
</organism>
<dbReference type="STRING" id="1230097.A0A423XLN2"/>
<name>A0A423XLN2_9PEZI</name>
<evidence type="ECO:0000313" key="2">
    <source>
        <dbReference type="Proteomes" id="UP000285146"/>
    </source>
</evidence>
<dbReference type="AlphaFoldDB" id="A0A423XLN2"/>
<gene>
    <name evidence="1" type="ORF">VPNG_01058</name>
</gene>
<reference evidence="1 2" key="1">
    <citation type="submission" date="2015-09" db="EMBL/GenBank/DDBJ databases">
        <title>Host preference determinants of Valsa canker pathogens revealed by comparative genomics.</title>
        <authorList>
            <person name="Yin Z."/>
            <person name="Huang L."/>
        </authorList>
    </citation>
    <scope>NUCLEOTIDE SEQUENCE [LARGE SCALE GENOMIC DNA]</scope>
    <source>
        <strain evidence="1 2">SXYLt</strain>
    </source>
</reference>
<dbReference type="InParanoid" id="A0A423XLN2"/>
<sequence>MSKEEIIHAYRHLYRAALQAVCYSKPAKFVVRDQLRRAFRTRGATFDKSGIRRTVWFLRNAAKERGIEHKILRNLLLTQFWRVKDAPVSWKSITDENFKRKKEDLIALTAYAHYEQTITMLNKTMGLCLPLR</sequence>